<evidence type="ECO:0000313" key="2">
    <source>
        <dbReference type="Proteomes" id="UP001432180"/>
    </source>
</evidence>
<name>A0ABZ0SBM7_9GAMM</name>
<reference evidence="1 2" key="1">
    <citation type="journal article" date="2023" name="Microorganisms">
        <title>Thiorhodovibrio frisius and Trv. litoralis spp. nov., Two Novel Members from a Clade of Fastidious Purple Sulfur Bacteria That Exhibit Unique Red-Shifted Light-Harvesting Capabilities.</title>
        <authorList>
            <person name="Methner A."/>
            <person name="Kuzyk S.B."/>
            <person name="Petersen J."/>
            <person name="Bauer S."/>
            <person name="Brinkmann H."/>
            <person name="Sichau K."/>
            <person name="Wanner G."/>
            <person name="Wolf J."/>
            <person name="Neumann-Schaal M."/>
            <person name="Henke P."/>
            <person name="Tank M."/>
            <person name="Sproer C."/>
            <person name="Bunk B."/>
            <person name="Overmann J."/>
        </authorList>
    </citation>
    <scope>NUCLEOTIDE SEQUENCE [LARGE SCALE GENOMIC DNA]</scope>
    <source>
        <strain evidence="1 2">DSM 6702</strain>
    </source>
</reference>
<dbReference type="EMBL" id="CP121472">
    <property type="protein sequence ID" value="WPL17934.1"/>
    <property type="molecule type" value="Genomic_DNA"/>
</dbReference>
<proteinExistence type="predicted"/>
<dbReference type="Proteomes" id="UP001432180">
    <property type="component" value="Chromosome"/>
</dbReference>
<keyword evidence="2" id="KW-1185">Reference proteome</keyword>
<protein>
    <submittedName>
        <fullName evidence="1">Uncharacterized protein</fullName>
    </submittedName>
</protein>
<organism evidence="1 2">
    <name type="scientific">Thiorhodovibrio winogradskyi</name>
    <dbReference type="NCBI Taxonomy" id="77007"/>
    <lineage>
        <taxon>Bacteria</taxon>
        <taxon>Pseudomonadati</taxon>
        <taxon>Pseudomonadota</taxon>
        <taxon>Gammaproteobacteria</taxon>
        <taxon>Chromatiales</taxon>
        <taxon>Chromatiaceae</taxon>
        <taxon>Thiorhodovibrio</taxon>
    </lineage>
</organism>
<evidence type="ECO:0000313" key="1">
    <source>
        <dbReference type="EMBL" id="WPL17934.1"/>
    </source>
</evidence>
<sequence>MHLVEQMAPARLGRHEKGRGVKRRVIRALPGLLLGAPQRPLLAQNAFTLLLEGIGTALEEQQAKDVFLELRGIHLAAQDVGGREQMPFQFWECELGQGSVAFKKRLVSSACFVRTATLSKQ</sequence>
<gene>
    <name evidence="1" type="ORF">Thiowin_02977</name>
</gene>
<accession>A0ABZ0SBM7</accession>